<evidence type="ECO:0000313" key="1">
    <source>
        <dbReference type="EMBL" id="GGX01476.1"/>
    </source>
</evidence>
<keyword evidence="2" id="KW-1185">Reference proteome</keyword>
<proteinExistence type="predicted"/>
<protein>
    <submittedName>
        <fullName evidence="1">Uncharacterized protein</fullName>
    </submittedName>
</protein>
<dbReference type="EMBL" id="BMYT01000001">
    <property type="protein sequence ID" value="GGX01476.1"/>
    <property type="molecule type" value="Genomic_DNA"/>
</dbReference>
<organism evidence="1 2">
    <name type="scientific">Undibacterium macrobrachii</name>
    <dbReference type="NCBI Taxonomy" id="1119058"/>
    <lineage>
        <taxon>Bacteria</taxon>
        <taxon>Pseudomonadati</taxon>
        <taxon>Pseudomonadota</taxon>
        <taxon>Betaproteobacteria</taxon>
        <taxon>Burkholderiales</taxon>
        <taxon>Oxalobacteraceae</taxon>
        <taxon>Undibacterium</taxon>
    </lineage>
</organism>
<evidence type="ECO:0000313" key="2">
    <source>
        <dbReference type="Proteomes" id="UP000620127"/>
    </source>
</evidence>
<dbReference type="Proteomes" id="UP000620127">
    <property type="component" value="Unassembled WGS sequence"/>
</dbReference>
<sequence>MRIVNRADFLDLPKGTVFSKYEPCIFGDLEIKGSTVCGKDFYVQQIADAVDANDSDEFGDVLFGAAQNGTSVKLDLDCEVRDGLFDADQLFAVWEKSDVLQLVERLQRAIKDAYT</sequence>
<reference evidence="2" key="1">
    <citation type="journal article" date="2019" name="Int. J. Syst. Evol. Microbiol.">
        <title>The Global Catalogue of Microorganisms (GCM) 10K type strain sequencing project: providing services to taxonomists for standard genome sequencing and annotation.</title>
        <authorList>
            <consortium name="The Broad Institute Genomics Platform"/>
            <consortium name="The Broad Institute Genome Sequencing Center for Infectious Disease"/>
            <person name="Wu L."/>
            <person name="Ma J."/>
        </authorList>
    </citation>
    <scope>NUCLEOTIDE SEQUENCE [LARGE SCALE GENOMIC DNA]</scope>
    <source>
        <strain evidence="2">KCTC 23916</strain>
    </source>
</reference>
<dbReference type="RefSeq" id="WP_189344360.1">
    <property type="nucleotide sequence ID" value="NZ_BMYT01000001.1"/>
</dbReference>
<accession>A0ABQ2X609</accession>
<gene>
    <name evidence="1" type="ORF">GCM10011282_04260</name>
</gene>
<comment type="caution">
    <text evidence="1">The sequence shown here is derived from an EMBL/GenBank/DDBJ whole genome shotgun (WGS) entry which is preliminary data.</text>
</comment>
<name>A0ABQ2X609_9BURK</name>